<evidence type="ECO:0000313" key="2">
    <source>
        <dbReference type="EMBL" id="OWK41113.1"/>
    </source>
</evidence>
<evidence type="ECO:0000256" key="1">
    <source>
        <dbReference type="SAM" id="MobiDB-lite"/>
    </source>
</evidence>
<accession>A0A225DJI6</accession>
<dbReference type="Proteomes" id="UP000214646">
    <property type="component" value="Unassembled WGS sequence"/>
</dbReference>
<comment type="caution">
    <text evidence="2">The sequence shown here is derived from an EMBL/GenBank/DDBJ whole genome shotgun (WGS) entry which is preliminary data.</text>
</comment>
<gene>
    <name evidence="2" type="ORF">FRUB_05005</name>
</gene>
<reference evidence="3" key="1">
    <citation type="submission" date="2017-06" db="EMBL/GenBank/DDBJ databases">
        <title>Genome analysis of Fimbriiglobus ruber SP5, the first member of the order Planctomycetales with confirmed chitinolytic capability.</title>
        <authorList>
            <person name="Ravin N.V."/>
            <person name="Rakitin A.L."/>
            <person name="Ivanova A.A."/>
            <person name="Beletsky A.V."/>
            <person name="Kulichevskaya I.S."/>
            <person name="Mardanov A.V."/>
            <person name="Dedysh S.N."/>
        </authorList>
    </citation>
    <scope>NUCLEOTIDE SEQUENCE [LARGE SCALE GENOMIC DNA]</scope>
    <source>
        <strain evidence="3">SP5</strain>
    </source>
</reference>
<dbReference type="AlphaFoldDB" id="A0A225DJI6"/>
<evidence type="ECO:0000313" key="3">
    <source>
        <dbReference type="Proteomes" id="UP000214646"/>
    </source>
</evidence>
<protein>
    <submittedName>
        <fullName evidence="2">Uncharacterized protein</fullName>
    </submittedName>
</protein>
<proteinExistence type="predicted"/>
<keyword evidence="3" id="KW-1185">Reference proteome</keyword>
<organism evidence="2 3">
    <name type="scientific">Fimbriiglobus ruber</name>
    <dbReference type="NCBI Taxonomy" id="1908690"/>
    <lineage>
        <taxon>Bacteria</taxon>
        <taxon>Pseudomonadati</taxon>
        <taxon>Planctomycetota</taxon>
        <taxon>Planctomycetia</taxon>
        <taxon>Gemmatales</taxon>
        <taxon>Gemmataceae</taxon>
        <taxon>Fimbriiglobus</taxon>
    </lineage>
</organism>
<name>A0A225DJI6_9BACT</name>
<sequence>MRRNPGSTVRIPDRPGVGDSRVRNQKSCRKIQREPKTDNPMEDFGQ</sequence>
<feature type="region of interest" description="Disordered" evidence="1">
    <location>
        <begin position="1"/>
        <end position="46"/>
    </location>
</feature>
<dbReference type="EMBL" id="NIDE01000007">
    <property type="protein sequence ID" value="OWK41113.1"/>
    <property type="molecule type" value="Genomic_DNA"/>
</dbReference>